<dbReference type="GeneID" id="20648034"/>
<dbReference type="InterPro" id="IPR000719">
    <property type="entry name" value="Prot_kinase_dom"/>
</dbReference>
<keyword evidence="3" id="KW-0732">Signal</keyword>
<dbReference type="GO" id="GO:0004674">
    <property type="term" value="F:protein serine/threonine kinase activity"/>
    <property type="evidence" value="ECO:0007669"/>
    <property type="project" value="TreeGrafter"/>
</dbReference>
<dbReference type="AlphaFoldDB" id="G5AC78"/>
<dbReference type="PANTHER" id="PTHR44329:SF214">
    <property type="entry name" value="PROTEIN KINASE DOMAIN-CONTAINING PROTEIN"/>
    <property type="match status" value="1"/>
</dbReference>
<dbReference type="SUPFAM" id="SSF56112">
    <property type="entry name" value="Protein kinase-like (PK-like)"/>
    <property type="match status" value="1"/>
</dbReference>
<dbReference type="Gene3D" id="3.30.200.20">
    <property type="entry name" value="Phosphorylase Kinase, domain 1"/>
    <property type="match status" value="1"/>
</dbReference>
<evidence type="ECO:0000256" key="1">
    <source>
        <dbReference type="SAM" id="MobiDB-lite"/>
    </source>
</evidence>
<keyword evidence="2" id="KW-0812">Transmembrane</keyword>
<dbReference type="GO" id="GO:0005524">
    <property type="term" value="F:ATP binding"/>
    <property type="evidence" value="ECO:0007669"/>
    <property type="project" value="InterPro"/>
</dbReference>
<reference evidence="5 6" key="1">
    <citation type="journal article" date="2006" name="Science">
        <title>Phytophthora genome sequences uncover evolutionary origins and mechanisms of pathogenesis.</title>
        <authorList>
            <person name="Tyler B.M."/>
            <person name="Tripathy S."/>
            <person name="Zhang X."/>
            <person name="Dehal P."/>
            <person name="Jiang R.H."/>
            <person name="Aerts A."/>
            <person name="Arredondo F.D."/>
            <person name="Baxter L."/>
            <person name="Bensasson D."/>
            <person name="Beynon J.L."/>
            <person name="Chapman J."/>
            <person name="Damasceno C.M."/>
            <person name="Dorrance A.E."/>
            <person name="Dou D."/>
            <person name="Dickerman A.W."/>
            <person name="Dubchak I.L."/>
            <person name="Garbelotto M."/>
            <person name="Gijzen M."/>
            <person name="Gordon S.G."/>
            <person name="Govers F."/>
            <person name="Grunwald N.J."/>
            <person name="Huang W."/>
            <person name="Ivors K.L."/>
            <person name="Jones R.W."/>
            <person name="Kamoun S."/>
            <person name="Krampis K."/>
            <person name="Lamour K.H."/>
            <person name="Lee M.K."/>
            <person name="McDonald W.H."/>
            <person name="Medina M."/>
            <person name="Meijer H.J."/>
            <person name="Nordberg E.K."/>
            <person name="Maclean D.J."/>
            <person name="Ospina-Giraldo M.D."/>
            <person name="Morris P.F."/>
            <person name="Phuntumart V."/>
            <person name="Putnam N.H."/>
            <person name="Rash S."/>
            <person name="Rose J.K."/>
            <person name="Sakihama Y."/>
            <person name="Salamov A.A."/>
            <person name="Savidor A."/>
            <person name="Scheuring C.F."/>
            <person name="Smith B.M."/>
            <person name="Sobral B.W."/>
            <person name="Terry A."/>
            <person name="Torto-Alalibo T.A."/>
            <person name="Win J."/>
            <person name="Xu Z."/>
            <person name="Zhang H."/>
            <person name="Grigoriev I.V."/>
            <person name="Rokhsar D.S."/>
            <person name="Boore J.L."/>
        </authorList>
    </citation>
    <scope>NUCLEOTIDE SEQUENCE [LARGE SCALE GENOMIC DNA]</scope>
    <source>
        <strain evidence="5 6">P6497</strain>
    </source>
</reference>
<dbReference type="OMA" id="CTLQHRN"/>
<dbReference type="InterPro" id="IPR008271">
    <property type="entry name" value="Ser/Thr_kinase_AS"/>
</dbReference>
<name>G5AC78_PHYSP</name>
<dbReference type="InterPro" id="IPR011009">
    <property type="entry name" value="Kinase-like_dom_sf"/>
</dbReference>
<evidence type="ECO:0000256" key="3">
    <source>
        <dbReference type="SAM" id="SignalP"/>
    </source>
</evidence>
<feature type="domain" description="Protein kinase" evidence="4">
    <location>
        <begin position="461"/>
        <end position="731"/>
    </location>
</feature>
<accession>G5AC78</accession>
<feature type="compositionally biased region" description="Polar residues" evidence="1">
    <location>
        <begin position="372"/>
        <end position="387"/>
    </location>
</feature>
<dbReference type="SMART" id="SM00220">
    <property type="entry name" value="S_TKc"/>
    <property type="match status" value="1"/>
</dbReference>
<evidence type="ECO:0000313" key="6">
    <source>
        <dbReference type="Proteomes" id="UP000002640"/>
    </source>
</evidence>
<keyword evidence="2" id="KW-0472">Membrane</keyword>
<dbReference type="EMBL" id="JH159163">
    <property type="protein sequence ID" value="EGZ06952.1"/>
    <property type="molecule type" value="Genomic_DNA"/>
</dbReference>
<protein>
    <recommendedName>
        <fullName evidence="4">Protein kinase domain-containing protein</fullName>
    </recommendedName>
</protein>
<feature type="chain" id="PRO_5003473217" description="Protein kinase domain-containing protein" evidence="3">
    <location>
        <begin position="29"/>
        <end position="900"/>
    </location>
</feature>
<feature type="region of interest" description="Disordered" evidence="1">
    <location>
        <begin position="365"/>
        <end position="387"/>
    </location>
</feature>
<keyword evidence="2" id="KW-1133">Transmembrane helix</keyword>
<feature type="region of interest" description="Disordered" evidence="1">
    <location>
        <begin position="734"/>
        <end position="782"/>
    </location>
</feature>
<dbReference type="Pfam" id="PF07714">
    <property type="entry name" value="PK_Tyr_Ser-Thr"/>
    <property type="match status" value="1"/>
</dbReference>
<dbReference type="InParanoid" id="G5AC78"/>
<feature type="transmembrane region" description="Helical" evidence="2">
    <location>
        <begin position="301"/>
        <end position="324"/>
    </location>
</feature>
<feature type="signal peptide" evidence="3">
    <location>
        <begin position="1"/>
        <end position="28"/>
    </location>
</feature>
<dbReference type="Gene3D" id="1.10.510.10">
    <property type="entry name" value="Transferase(Phosphotransferase) domain 1"/>
    <property type="match status" value="1"/>
</dbReference>
<dbReference type="RefSeq" id="XP_009537716.1">
    <property type="nucleotide sequence ID" value="XM_009539421.1"/>
</dbReference>
<dbReference type="InterPro" id="IPR001245">
    <property type="entry name" value="Ser-Thr/Tyr_kinase_cat_dom"/>
</dbReference>
<evidence type="ECO:0000313" key="5">
    <source>
        <dbReference type="EMBL" id="EGZ06952.1"/>
    </source>
</evidence>
<dbReference type="PROSITE" id="PS50011">
    <property type="entry name" value="PROTEIN_KINASE_DOM"/>
    <property type="match status" value="1"/>
</dbReference>
<dbReference type="PROSITE" id="PS00108">
    <property type="entry name" value="PROTEIN_KINASE_ST"/>
    <property type="match status" value="1"/>
</dbReference>
<keyword evidence="6" id="KW-1185">Reference proteome</keyword>
<dbReference type="Proteomes" id="UP000002640">
    <property type="component" value="Unassembled WGS sequence"/>
</dbReference>
<feature type="compositionally biased region" description="Low complexity" evidence="1">
    <location>
        <begin position="734"/>
        <end position="748"/>
    </location>
</feature>
<feature type="region of interest" description="Disordered" evidence="1">
    <location>
        <begin position="333"/>
        <end position="353"/>
    </location>
</feature>
<dbReference type="KEGG" id="psoj:PHYSODRAFT_341117"/>
<dbReference type="PANTHER" id="PTHR44329">
    <property type="entry name" value="SERINE/THREONINE-PROTEIN KINASE TNNI3K-RELATED"/>
    <property type="match status" value="1"/>
</dbReference>
<dbReference type="SMR" id="G5AC78"/>
<proteinExistence type="predicted"/>
<evidence type="ECO:0000259" key="4">
    <source>
        <dbReference type="PROSITE" id="PS50011"/>
    </source>
</evidence>
<dbReference type="STRING" id="1094619.G5AC78"/>
<evidence type="ECO:0000256" key="2">
    <source>
        <dbReference type="SAM" id="Phobius"/>
    </source>
</evidence>
<dbReference type="InterPro" id="IPR051681">
    <property type="entry name" value="Ser/Thr_Kinases-Pseudokinases"/>
</dbReference>
<organism evidence="5 6">
    <name type="scientific">Phytophthora sojae (strain P6497)</name>
    <name type="common">Soybean stem and root rot agent</name>
    <name type="synonym">Phytophthora megasperma f. sp. glycines</name>
    <dbReference type="NCBI Taxonomy" id="1094619"/>
    <lineage>
        <taxon>Eukaryota</taxon>
        <taxon>Sar</taxon>
        <taxon>Stramenopiles</taxon>
        <taxon>Oomycota</taxon>
        <taxon>Peronosporomycetes</taxon>
        <taxon>Peronosporales</taxon>
        <taxon>Peronosporaceae</taxon>
        <taxon>Phytophthora</taxon>
    </lineage>
</organism>
<dbReference type="CDD" id="cd13999">
    <property type="entry name" value="STKc_MAP3K-like"/>
    <property type="match status" value="1"/>
</dbReference>
<gene>
    <name evidence="5" type="ORF">PHYSODRAFT_341117</name>
</gene>
<sequence length="900" mass="97593">MRAIVPRRRRRKLQLLTLSVALAKPGNALVFGLSASSDVLARCESLQSNTAALTTPSEIDIPSDVAATLSASSNSVWSDLDDVAKVGLLWAHGYVFSGGSSNGDKAGDALVQVYTRCSDGSATGVDMADLGVSYDDFTGPGSGCEAATCGSYYQATNANCVANVTSFIQCAVDGASSALPTATEVSFWSSVTSSSTIPYPQVYEHSITLTDATALQVYSIHMRNSDSGVVCGNTLDTIIPCLRLEDVATSGTTSTSGTSGWCRPTVDADKVKSFLAAVTTVQVNKQSDESETSDSGSDSGLLLGVAIGGGVLLIVVIFIACCCCRRRRMQREEQPSETAAIGTARAPNETASATRSDLGFIPRVIGRRGKNSDSGSDTSSNAATNVNVQTNRGRRSSWYTFGNASNRESSAYGRRSSMAGSWVGAAGGGKTVSEYCNESETLTEFMQDPEVFTKRIAFDELTFLRMLSKGAYGEVWLGQLETRHVAIKRLLPEKCQFTTSLEQFAGEIQLMCTLQHRNIVSFVGVSWNRLQNLCAVVEYMDAGDLEEVLKKNREKFTWQREKISIAMDIAEGLVYLHCLRPIVVHRDLKSKNVLLNRKFHAKLSDFGVSRKTHVNETMTSGVGTLLWTAPEIIEGKKYSEKADIYSLGVVLSEMDTCEQPFSDVTSDKGERLPGMQLAQLVRLGKIRVSLREDCPPNLRKLVMDCTQLDPDARPSSMQVAFTLKSIIAPTLRMSSTTTTTGSTSSSTGFPSSDQAAQVATVEGAAHPDIDTKPSLRGLKSTEVTEERGMTELFEKIKAWLQRAKKWIASSKTVQGAKDDVRALAQKRRAATASNLVKKDATNDMLLKNKVTPDEYFLAKGLNSKVKDFSDVPEVLEKNPGLKEWVAYVKYWDEMAYKAPV</sequence>